<dbReference type="EMBL" id="WTYS01000001">
    <property type="protein sequence ID" value="MXO57465.1"/>
    <property type="molecule type" value="Genomic_DNA"/>
</dbReference>
<keyword evidence="2" id="KW-1185">Reference proteome</keyword>
<gene>
    <name evidence="1" type="ORF">GRI36_11310</name>
</gene>
<dbReference type="Pfam" id="PF10094">
    <property type="entry name" value="DUF2332"/>
    <property type="match status" value="1"/>
</dbReference>
<accession>A0A6I4SNS3</accession>
<dbReference type="OrthoDB" id="7666987at2"/>
<evidence type="ECO:0000313" key="2">
    <source>
        <dbReference type="Proteomes" id="UP000468943"/>
    </source>
</evidence>
<dbReference type="PIRSF" id="PIRSF012608">
    <property type="entry name" value="UCP012608"/>
    <property type="match status" value="1"/>
</dbReference>
<dbReference type="InterPro" id="IPR011200">
    <property type="entry name" value="UCP012608"/>
</dbReference>
<organism evidence="1 2">
    <name type="scientific">Pontixanthobacter gangjinensis</name>
    <dbReference type="NCBI Taxonomy" id="1028742"/>
    <lineage>
        <taxon>Bacteria</taxon>
        <taxon>Pseudomonadati</taxon>
        <taxon>Pseudomonadota</taxon>
        <taxon>Alphaproteobacteria</taxon>
        <taxon>Sphingomonadales</taxon>
        <taxon>Erythrobacteraceae</taxon>
        <taxon>Pontixanthobacter</taxon>
    </lineage>
</organism>
<proteinExistence type="predicted"/>
<dbReference type="RefSeq" id="WP_160598542.1">
    <property type="nucleotide sequence ID" value="NZ_WTYS01000001.1"/>
</dbReference>
<name>A0A6I4SNS3_9SPHN</name>
<dbReference type="AlphaFoldDB" id="A0A6I4SNS3"/>
<dbReference type="Proteomes" id="UP000468943">
    <property type="component" value="Unassembled WGS sequence"/>
</dbReference>
<comment type="caution">
    <text evidence="1">The sequence shown here is derived from an EMBL/GenBank/DDBJ whole genome shotgun (WGS) entry which is preliminary data.</text>
</comment>
<protein>
    <submittedName>
        <fullName evidence="1">DUF2332 family protein</fullName>
    </submittedName>
</protein>
<evidence type="ECO:0000313" key="1">
    <source>
        <dbReference type="EMBL" id="MXO57465.1"/>
    </source>
</evidence>
<reference evidence="1 2" key="1">
    <citation type="submission" date="2019-12" db="EMBL/GenBank/DDBJ databases">
        <title>Genomic-based taxomic classification of the family Erythrobacteraceae.</title>
        <authorList>
            <person name="Xu L."/>
        </authorList>
    </citation>
    <scope>NUCLEOTIDE SEQUENCE [LARGE SCALE GENOMIC DNA]</scope>
    <source>
        <strain evidence="1 2">JCM 17802</strain>
    </source>
</reference>
<sequence length="350" mass="38520">MNMVDVAQAIEWQASHAEQAGAPNTARVVRALLKVLETDTAVGRRIANWKGLSLEDAMPLRINGGLHNLLLTGTDLRLQPVYSGLTTNQAEIDAIVADLVRKYDTRLLPWLDGPPQTNEAGRSWGFMSALLWLSGKVGPKFAIYELGASAGVNTMMDRYHFDLGGVTSGPDDSPMRIAPEWRGSPPPEHPVEIVSIRGCDQAPVDLSDPEAALRLKSYVWPEAIARMGRIEAAIELAGKQAPDLVKQDAGDFVREMLAQPQQSGVTRVLSHSIVWQYIPESTRAWIEKAMEEAGRAATAEKPLAWIALETNRATFRHELYVRYWQGGEKAALLGCGHPHGAWAEWFDPIC</sequence>